<proteinExistence type="predicted"/>
<reference evidence="2" key="1">
    <citation type="submission" date="2020-10" db="EMBL/GenBank/DDBJ databases">
        <authorList>
            <person name="Castelo-Branco R."/>
            <person name="Eusebio N."/>
            <person name="Adriana R."/>
            <person name="Vieira A."/>
            <person name="Brugerolle De Fraissinette N."/>
            <person name="Rezende De Castro R."/>
            <person name="Schneider M.P."/>
            <person name="Vasconcelos V."/>
            <person name="Leao P.N."/>
        </authorList>
    </citation>
    <scope>NUCLEOTIDE SEQUENCE</scope>
    <source>
        <strain evidence="2">LEGE 06105</strain>
    </source>
</reference>
<dbReference type="InterPro" id="IPR011055">
    <property type="entry name" value="Dup_hybrid_motif"/>
</dbReference>
<evidence type="ECO:0000313" key="2">
    <source>
        <dbReference type="EMBL" id="MBE9215753.1"/>
    </source>
</evidence>
<organism evidence="2 3">
    <name type="scientific">Plectonema cf. radiosum LEGE 06105</name>
    <dbReference type="NCBI Taxonomy" id="945769"/>
    <lineage>
        <taxon>Bacteria</taxon>
        <taxon>Bacillati</taxon>
        <taxon>Cyanobacteriota</taxon>
        <taxon>Cyanophyceae</taxon>
        <taxon>Oscillatoriophycideae</taxon>
        <taxon>Oscillatoriales</taxon>
        <taxon>Microcoleaceae</taxon>
        <taxon>Plectonema</taxon>
    </lineage>
</organism>
<dbReference type="SUPFAM" id="SSF51261">
    <property type="entry name" value="Duplicated hybrid motif"/>
    <property type="match status" value="1"/>
</dbReference>
<comment type="caution">
    <text evidence="2">The sequence shown here is derived from an EMBL/GenBank/DDBJ whole genome shotgun (WGS) entry which is preliminary data.</text>
</comment>
<accession>A0A8J7FG35</accession>
<feature type="domain" description="M23ase beta-sheet core" evidence="1">
    <location>
        <begin position="76"/>
        <end position="128"/>
    </location>
</feature>
<dbReference type="InterPro" id="IPR016047">
    <property type="entry name" value="M23ase_b-sheet_dom"/>
</dbReference>
<dbReference type="CDD" id="cd12797">
    <property type="entry name" value="M23_peptidase"/>
    <property type="match status" value="1"/>
</dbReference>
<keyword evidence="3" id="KW-1185">Reference proteome</keyword>
<dbReference type="AlphaFoldDB" id="A0A8J7FG35"/>
<dbReference type="Gene3D" id="2.70.70.10">
    <property type="entry name" value="Glucose Permease (Domain IIA)"/>
    <property type="match status" value="1"/>
</dbReference>
<dbReference type="RefSeq" id="WP_193923962.1">
    <property type="nucleotide sequence ID" value="NZ_JADEWL010000116.1"/>
</dbReference>
<name>A0A8J7FG35_9CYAN</name>
<dbReference type="GO" id="GO:0004222">
    <property type="term" value="F:metalloendopeptidase activity"/>
    <property type="evidence" value="ECO:0007669"/>
    <property type="project" value="TreeGrafter"/>
</dbReference>
<evidence type="ECO:0000259" key="1">
    <source>
        <dbReference type="Pfam" id="PF01551"/>
    </source>
</evidence>
<protein>
    <submittedName>
        <fullName evidence="2">M23 family metallopeptidase</fullName>
    </submittedName>
</protein>
<dbReference type="PANTHER" id="PTHR21666:SF293">
    <property type="entry name" value="SLL1488 PROTEIN"/>
    <property type="match status" value="1"/>
</dbReference>
<dbReference type="EMBL" id="JADEWL010000116">
    <property type="protein sequence ID" value="MBE9215753.1"/>
    <property type="molecule type" value="Genomic_DNA"/>
</dbReference>
<evidence type="ECO:0000313" key="3">
    <source>
        <dbReference type="Proteomes" id="UP000620559"/>
    </source>
</evidence>
<dbReference type="Pfam" id="PF01551">
    <property type="entry name" value="Peptidase_M23"/>
    <property type="match status" value="2"/>
</dbReference>
<gene>
    <name evidence="2" type="ORF">IQ247_24325</name>
</gene>
<dbReference type="PANTHER" id="PTHR21666">
    <property type="entry name" value="PEPTIDASE-RELATED"/>
    <property type="match status" value="1"/>
</dbReference>
<sequence>MKITQRQKKIFLLGFILVNLITILPDSNRVKAIENNSTLLAINNIWSSASFPVERFQAYTSPFGYRRSSNISRWEFHNGLDIAAPQGSYIRNWWGGTVIQVGDRGACGTYIIIQSGNWKHSYCHMQGKVEKSNGRLYMIDRAGGIKIAQGQQIPAGARIGRIGMTGRTTGPHLHWVLRYGDNYVDPAEVLKVMFSQQSLTNTSNSWGSQQSQIKIEESKLLNH</sequence>
<dbReference type="InterPro" id="IPR050570">
    <property type="entry name" value="Cell_wall_metabolism_enzyme"/>
</dbReference>
<feature type="domain" description="M23ase beta-sheet core" evidence="1">
    <location>
        <begin position="133"/>
        <end position="186"/>
    </location>
</feature>
<dbReference type="Proteomes" id="UP000620559">
    <property type="component" value="Unassembled WGS sequence"/>
</dbReference>